<evidence type="ECO:0000313" key="1">
    <source>
        <dbReference type="EMBL" id="CAE0794093.1"/>
    </source>
</evidence>
<sequence length="105" mass="11519">MTPHFQQARSCFEGNRSTMSGFSSALRMPISGVKQKTDSAFWTSIWVAGLKSQATAPGRALFPGSYVYTKIARIPKLDEQHVPSSRDCTLAMVDAPPTRQPQMNG</sequence>
<organism evidence="1">
    <name type="scientific">Eutreptiella gymnastica</name>
    <dbReference type="NCBI Taxonomy" id="73025"/>
    <lineage>
        <taxon>Eukaryota</taxon>
        <taxon>Discoba</taxon>
        <taxon>Euglenozoa</taxon>
        <taxon>Euglenida</taxon>
        <taxon>Spirocuta</taxon>
        <taxon>Euglenophyceae</taxon>
        <taxon>Eutreptiales</taxon>
        <taxon>Eutreptiaceae</taxon>
        <taxon>Eutreptiella</taxon>
    </lineage>
</organism>
<reference evidence="1" key="1">
    <citation type="submission" date="2021-01" db="EMBL/GenBank/DDBJ databases">
        <authorList>
            <person name="Corre E."/>
            <person name="Pelletier E."/>
            <person name="Niang G."/>
            <person name="Scheremetjew M."/>
            <person name="Finn R."/>
            <person name="Kale V."/>
            <person name="Holt S."/>
            <person name="Cochrane G."/>
            <person name="Meng A."/>
            <person name="Brown T."/>
            <person name="Cohen L."/>
        </authorList>
    </citation>
    <scope>NUCLEOTIDE SEQUENCE</scope>
    <source>
        <strain evidence="1">CCMP1594</strain>
    </source>
</reference>
<proteinExistence type="predicted"/>
<protein>
    <submittedName>
        <fullName evidence="1">Uncharacterized protein</fullName>
    </submittedName>
</protein>
<gene>
    <name evidence="1" type="ORF">EGYM00163_LOCUS5211</name>
</gene>
<dbReference type="AlphaFoldDB" id="A0A7S4FGN4"/>
<dbReference type="EMBL" id="HBJA01016279">
    <property type="protein sequence ID" value="CAE0794093.1"/>
    <property type="molecule type" value="Transcribed_RNA"/>
</dbReference>
<accession>A0A7S4FGN4</accession>
<name>A0A7S4FGN4_9EUGL</name>